<sequence length="153" mass="17024">MDRWVGRCGTTDDFPVYFLFTNPGLMMGLRTTPWVPMSSAKVAETPPPHHTRWKEGRGLSGPVIGPKTRKIISFGGPGPVKGEHGIREGRLLFRQLLSHADGGVNSPREREREERGPQGPGSRFHFPNRILPGLQRLVYGLYDLDGLPLRTAT</sequence>
<evidence type="ECO:0000256" key="1">
    <source>
        <dbReference type="SAM" id="MobiDB-lite"/>
    </source>
</evidence>
<name>A0AAD8V700_9PEZI</name>
<reference evidence="2" key="1">
    <citation type="submission" date="2021-06" db="EMBL/GenBank/DDBJ databases">
        <title>Comparative genomics, transcriptomics and evolutionary studies reveal genomic signatures of adaptation to plant cell wall in hemibiotrophic fungi.</title>
        <authorList>
            <consortium name="DOE Joint Genome Institute"/>
            <person name="Baroncelli R."/>
            <person name="Diaz J.F."/>
            <person name="Benocci T."/>
            <person name="Peng M."/>
            <person name="Battaglia E."/>
            <person name="Haridas S."/>
            <person name="Andreopoulos W."/>
            <person name="Labutti K."/>
            <person name="Pangilinan J."/>
            <person name="Floch G.L."/>
            <person name="Makela M.R."/>
            <person name="Henrissat B."/>
            <person name="Grigoriev I.V."/>
            <person name="Crouch J.A."/>
            <person name="De Vries R.P."/>
            <person name="Sukno S.A."/>
            <person name="Thon M.R."/>
        </authorList>
    </citation>
    <scope>NUCLEOTIDE SEQUENCE</scope>
    <source>
        <strain evidence="2">CBS 125086</strain>
    </source>
</reference>
<evidence type="ECO:0000313" key="2">
    <source>
        <dbReference type="EMBL" id="KAK1595369.1"/>
    </source>
</evidence>
<evidence type="ECO:0000313" key="3">
    <source>
        <dbReference type="Proteomes" id="UP001230504"/>
    </source>
</evidence>
<dbReference type="AlphaFoldDB" id="A0AAD8V700"/>
<feature type="region of interest" description="Disordered" evidence="1">
    <location>
        <begin position="41"/>
        <end position="60"/>
    </location>
</feature>
<gene>
    <name evidence="2" type="ORF">LY79DRAFT_111587</name>
</gene>
<dbReference type="GeneID" id="85434945"/>
<dbReference type="EMBL" id="JAHLJV010000016">
    <property type="protein sequence ID" value="KAK1595369.1"/>
    <property type="molecule type" value="Genomic_DNA"/>
</dbReference>
<organism evidence="2 3">
    <name type="scientific">Colletotrichum navitas</name>
    <dbReference type="NCBI Taxonomy" id="681940"/>
    <lineage>
        <taxon>Eukaryota</taxon>
        <taxon>Fungi</taxon>
        <taxon>Dikarya</taxon>
        <taxon>Ascomycota</taxon>
        <taxon>Pezizomycotina</taxon>
        <taxon>Sordariomycetes</taxon>
        <taxon>Hypocreomycetidae</taxon>
        <taxon>Glomerellales</taxon>
        <taxon>Glomerellaceae</taxon>
        <taxon>Colletotrichum</taxon>
        <taxon>Colletotrichum graminicola species complex</taxon>
    </lineage>
</organism>
<feature type="region of interest" description="Disordered" evidence="1">
    <location>
        <begin position="101"/>
        <end position="127"/>
    </location>
</feature>
<proteinExistence type="predicted"/>
<dbReference type="RefSeq" id="XP_060416416.1">
    <property type="nucleotide sequence ID" value="XM_060550705.1"/>
</dbReference>
<accession>A0AAD8V700</accession>
<protein>
    <submittedName>
        <fullName evidence="2">Uncharacterized protein</fullName>
    </submittedName>
</protein>
<feature type="compositionally biased region" description="Basic and acidic residues" evidence="1">
    <location>
        <begin position="107"/>
        <end position="116"/>
    </location>
</feature>
<comment type="caution">
    <text evidence="2">The sequence shown here is derived from an EMBL/GenBank/DDBJ whole genome shotgun (WGS) entry which is preliminary data.</text>
</comment>
<dbReference type="Proteomes" id="UP001230504">
    <property type="component" value="Unassembled WGS sequence"/>
</dbReference>
<keyword evidence="3" id="KW-1185">Reference proteome</keyword>